<evidence type="ECO:0000313" key="7">
    <source>
        <dbReference type="Proteomes" id="UP001595973"/>
    </source>
</evidence>
<dbReference type="EMBL" id="JBHSGI010000015">
    <property type="protein sequence ID" value="MFC4669504.1"/>
    <property type="molecule type" value="Genomic_DNA"/>
</dbReference>
<keyword evidence="6" id="KW-0966">Cell projection</keyword>
<comment type="function">
    <text evidence="3">Flagellin is the subunit protein which polymerizes to form the filaments of bacterial flagella.</text>
</comment>
<keyword evidence="6" id="KW-0969">Cilium</keyword>
<evidence type="ECO:0000256" key="1">
    <source>
        <dbReference type="ARBA" id="ARBA00005709"/>
    </source>
</evidence>
<reference evidence="7" key="1">
    <citation type="journal article" date="2019" name="Int. J. Syst. Evol. Microbiol.">
        <title>The Global Catalogue of Microorganisms (GCM) 10K type strain sequencing project: providing services to taxonomists for standard genome sequencing and annotation.</title>
        <authorList>
            <consortium name="The Broad Institute Genomics Platform"/>
            <consortium name="The Broad Institute Genome Sequencing Center for Infectious Disease"/>
            <person name="Wu L."/>
            <person name="Ma J."/>
        </authorList>
    </citation>
    <scope>NUCLEOTIDE SEQUENCE [LARGE SCALE GENOMIC DNA]</scope>
    <source>
        <strain evidence="7">CGMCC 4.7283</strain>
    </source>
</reference>
<gene>
    <name evidence="6" type="ORF">ACFO5X_13160</name>
</gene>
<evidence type="ECO:0000256" key="3">
    <source>
        <dbReference type="RuleBase" id="RU362073"/>
    </source>
</evidence>
<dbReference type="InterPro" id="IPR046358">
    <property type="entry name" value="Flagellin_C"/>
</dbReference>
<accession>A0ABV9KHS7</accession>
<protein>
    <recommendedName>
        <fullName evidence="3">Flagellin</fullName>
    </recommendedName>
</protein>
<keyword evidence="2 3" id="KW-0975">Bacterial flagellum</keyword>
<keyword evidence="6" id="KW-0282">Flagellum</keyword>
<keyword evidence="7" id="KW-1185">Reference proteome</keyword>
<evidence type="ECO:0000256" key="2">
    <source>
        <dbReference type="ARBA" id="ARBA00023143"/>
    </source>
</evidence>
<evidence type="ECO:0000259" key="4">
    <source>
        <dbReference type="Pfam" id="PF00669"/>
    </source>
</evidence>
<proteinExistence type="inferred from homology"/>
<dbReference type="Gene3D" id="1.20.1330.10">
    <property type="entry name" value="f41 fragment of flagellin, N-terminal domain"/>
    <property type="match status" value="1"/>
</dbReference>
<dbReference type="Pfam" id="PF00700">
    <property type="entry name" value="Flagellin_C"/>
    <property type="match status" value="1"/>
</dbReference>
<dbReference type="InterPro" id="IPR001029">
    <property type="entry name" value="Flagellin_N"/>
</dbReference>
<sequence length="355" mass="38051">MADLLSNISTLQSSLARRRENARLTQGLARAEKETTTGLRADLFRDLGQRAAESVRLRNIVSRNEGFIASNKLLAGRMEVTSMAMSDIRKVAEGFLALAVSGSNPGSAISSELQANARIAIDQIIAQANTVYQGSHVFAGVDQDKTPMQGWERTNPSTGLSPQDVMSAIVASGPSSVADVAAIAAEVQSAFDGTHPNSGFNYEASFFNGTPQSAGQRVEARIGEGVTITHGIQANDDGFRQLMQGLSMLASTDISQIQDQATYSAYLDVAVQNISQGSQTLLGDQTRLGSTQGLVEETIERHESVIQVYSTRMLDLEGVDEYEAATRLNLLKSQLEASYAVTARLQSLSLLNFLA</sequence>
<dbReference type="Pfam" id="PF00669">
    <property type="entry name" value="Flagellin_N"/>
    <property type="match status" value="1"/>
</dbReference>
<organism evidence="6 7">
    <name type="scientific">Seohaeicola nanhaiensis</name>
    <dbReference type="NCBI Taxonomy" id="1387282"/>
    <lineage>
        <taxon>Bacteria</taxon>
        <taxon>Pseudomonadati</taxon>
        <taxon>Pseudomonadota</taxon>
        <taxon>Alphaproteobacteria</taxon>
        <taxon>Rhodobacterales</taxon>
        <taxon>Roseobacteraceae</taxon>
        <taxon>Seohaeicola</taxon>
    </lineage>
</organism>
<comment type="subcellular location">
    <subcellularLocation>
        <location evidence="3">Secreted</location>
    </subcellularLocation>
    <subcellularLocation>
        <location evidence="3">Bacterial flagellum</location>
    </subcellularLocation>
</comment>
<comment type="similarity">
    <text evidence="1 3">Belongs to the bacterial flagellin family.</text>
</comment>
<evidence type="ECO:0000313" key="6">
    <source>
        <dbReference type="EMBL" id="MFC4669504.1"/>
    </source>
</evidence>
<comment type="caution">
    <text evidence="6">The sequence shown here is derived from an EMBL/GenBank/DDBJ whole genome shotgun (WGS) entry which is preliminary data.</text>
</comment>
<feature type="domain" description="Flagellin C-terminal" evidence="5">
    <location>
        <begin position="276"/>
        <end position="354"/>
    </location>
</feature>
<evidence type="ECO:0000259" key="5">
    <source>
        <dbReference type="Pfam" id="PF00700"/>
    </source>
</evidence>
<keyword evidence="3" id="KW-0964">Secreted</keyword>
<feature type="domain" description="Flagellin N-terminal" evidence="4">
    <location>
        <begin position="8"/>
        <end position="141"/>
    </location>
</feature>
<dbReference type="Proteomes" id="UP001595973">
    <property type="component" value="Unassembled WGS sequence"/>
</dbReference>
<dbReference type="SUPFAM" id="SSF64518">
    <property type="entry name" value="Phase 1 flagellin"/>
    <property type="match status" value="1"/>
</dbReference>
<dbReference type="RefSeq" id="WP_380717933.1">
    <property type="nucleotide sequence ID" value="NZ_JBHSGI010000015.1"/>
</dbReference>
<name>A0ABV9KHS7_9RHOB</name>